<evidence type="ECO:0000313" key="1">
    <source>
        <dbReference type="EMBL" id="GAB64532.1"/>
    </source>
</evidence>
<proteinExistence type="predicted"/>
<dbReference type="RefSeq" id="XP_004220499.1">
    <property type="nucleotide sequence ID" value="XM_004220451.1"/>
</dbReference>
<protein>
    <submittedName>
        <fullName evidence="1">Uncharacterized protein</fullName>
    </submittedName>
</protein>
<dbReference type="OrthoDB" id="389093at2759"/>
<reference evidence="1 2" key="1">
    <citation type="journal article" date="2012" name="Nat. Genet.">
        <title>Plasmodium cynomolgi genome sequences provide insight into Plasmodium vivax and the monkey malaria clade.</title>
        <authorList>
            <person name="Tachibana S."/>
            <person name="Sullivan S.A."/>
            <person name="Kawai S."/>
            <person name="Nakamura S."/>
            <person name="Kim H.R."/>
            <person name="Goto N."/>
            <person name="Arisue N."/>
            <person name="Palacpac N.M.Q."/>
            <person name="Honma H."/>
            <person name="Yagi M."/>
            <person name="Tougan T."/>
            <person name="Katakai Y."/>
            <person name="Kaneko O."/>
            <person name="Mita T."/>
            <person name="Kita K."/>
            <person name="Yasutomi Y."/>
            <person name="Sutton P.L."/>
            <person name="Shakhbatyan R."/>
            <person name="Horii T."/>
            <person name="Yasunaga T."/>
            <person name="Barnwell J.W."/>
            <person name="Escalante A.A."/>
            <person name="Carlton J.M."/>
            <person name="Tanabe K."/>
        </authorList>
    </citation>
    <scope>NUCLEOTIDE SEQUENCE [LARGE SCALE GENOMIC DNA]</scope>
    <source>
        <strain evidence="1 2">B</strain>
    </source>
</reference>
<dbReference type="KEGG" id="pcy:PCYB_021010"/>
<dbReference type="GeneID" id="14691009"/>
<accession>K6V629</accession>
<sequence length="82" mass="9825">TDSAIWNECISCLWNKLENTRTHPDKKCKFENDIDSFAIVQIKKILDDMCLNEKKKDLISDISERDKCLNFNKTKHYYFTLY</sequence>
<keyword evidence="2" id="KW-1185">Reference proteome</keyword>
<name>K6V629_PLACD</name>
<dbReference type="AlphaFoldDB" id="K6V629"/>
<gene>
    <name evidence="1" type="ORF">PCYB_021010</name>
</gene>
<organism evidence="1 2">
    <name type="scientific">Plasmodium cynomolgi (strain B)</name>
    <dbReference type="NCBI Taxonomy" id="1120755"/>
    <lineage>
        <taxon>Eukaryota</taxon>
        <taxon>Sar</taxon>
        <taxon>Alveolata</taxon>
        <taxon>Apicomplexa</taxon>
        <taxon>Aconoidasida</taxon>
        <taxon>Haemosporida</taxon>
        <taxon>Plasmodiidae</taxon>
        <taxon>Plasmodium</taxon>
        <taxon>Plasmodium (Plasmodium)</taxon>
    </lineage>
</organism>
<feature type="non-terminal residue" evidence="1">
    <location>
        <position position="82"/>
    </location>
</feature>
<dbReference type="EMBL" id="DF157094">
    <property type="protein sequence ID" value="GAB64532.1"/>
    <property type="molecule type" value="Genomic_DNA"/>
</dbReference>
<dbReference type="Proteomes" id="UP000006319">
    <property type="component" value="Chromosome 2"/>
</dbReference>
<feature type="non-terminal residue" evidence="1">
    <location>
        <position position="1"/>
    </location>
</feature>
<evidence type="ECO:0000313" key="2">
    <source>
        <dbReference type="Proteomes" id="UP000006319"/>
    </source>
</evidence>
<dbReference type="VEuPathDB" id="PlasmoDB:PCYB_021010"/>